<dbReference type="Proteomes" id="UP001484239">
    <property type="component" value="Unassembled WGS sequence"/>
</dbReference>
<evidence type="ECO:0000313" key="2">
    <source>
        <dbReference type="EMBL" id="MEK9500848.1"/>
    </source>
</evidence>
<comment type="caution">
    <text evidence="2">The sequence shown here is derived from an EMBL/GenBank/DDBJ whole genome shotgun (WGS) entry which is preliminary data.</text>
</comment>
<dbReference type="PANTHER" id="PTHR43441:SF6">
    <property type="entry name" value="N-ACETYLTRANSFERASE DOMAIN-CONTAINING PROTEIN"/>
    <property type="match status" value="1"/>
</dbReference>
<dbReference type="EMBL" id="JBBHLI010000003">
    <property type="protein sequence ID" value="MEK9500848.1"/>
    <property type="molecule type" value="Genomic_DNA"/>
</dbReference>
<dbReference type="PROSITE" id="PS51186">
    <property type="entry name" value="GNAT"/>
    <property type="match status" value="1"/>
</dbReference>
<dbReference type="Pfam" id="PF13302">
    <property type="entry name" value="Acetyltransf_3"/>
    <property type="match status" value="1"/>
</dbReference>
<proteinExistence type="predicted"/>
<name>A0ABU9E7X1_9BACT</name>
<evidence type="ECO:0000313" key="3">
    <source>
        <dbReference type="Proteomes" id="UP001484239"/>
    </source>
</evidence>
<dbReference type="RefSeq" id="WP_405279504.1">
    <property type="nucleotide sequence ID" value="NZ_CP144380.1"/>
</dbReference>
<protein>
    <submittedName>
        <fullName evidence="2">GNAT family N-acetyltransferase</fullName>
    </submittedName>
</protein>
<dbReference type="InterPro" id="IPR051908">
    <property type="entry name" value="Ribosomal_N-acetyltransferase"/>
</dbReference>
<feature type="domain" description="N-acetyltransferase" evidence="1">
    <location>
        <begin position="31"/>
        <end position="174"/>
    </location>
</feature>
<accession>A0ABU9E7X1</accession>
<evidence type="ECO:0000259" key="1">
    <source>
        <dbReference type="PROSITE" id="PS51186"/>
    </source>
</evidence>
<reference evidence="2 3" key="1">
    <citation type="submission" date="2024-02" db="EMBL/GenBank/DDBJ databases">
        <title>A novel Gemmatimonadota bacterium.</title>
        <authorList>
            <person name="Du Z.-J."/>
            <person name="Ye Y.-Q."/>
        </authorList>
    </citation>
    <scope>NUCLEOTIDE SEQUENCE [LARGE SCALE GENOMIC DNA]</scope>
    <source>
        <strain evidence="2 3">DH-20</strain>
    </source>
</reference>
<dbReference type="InterPro" id="IPR016181">
    <property type="entry name" value="Acyl_CoA_acyltransferase"/>
</dbReference>
<dbReference type="Gene3D" id="3.40.630.30">
    <property type="match status" value="1"/>
</dbReference>
<dbReference type="SUPFAM" id="SSF55729">
    <property type="entry name" value="Acyl-CoA N-acyltransferases (Nat)"/>
    <property type="match status" value="1"/>
</dbReference>
<organism evidence="2 3">
    <name type="scientific">Gaopeijia maritima</name>
    <dbReference type="NCBI Taxonomy" id="3119007"/>
    <lineage>
        <taxon>Bacteria</taxon>
        <taxon>Pseudomonadati</taxon>
        <taxon>Gemmatimonadota</taxon>
        <taxon>Longimicrobiia</taxon>
        <taxon>Gaopeijiales</taxon>
        <taxon>Gaopeijiaceae</taxon>
        <taxon>Gaopeijia</taxon>
    </lineage>
</organism>
<dbReference type="PANTHER" id="PTHR43441">
    <property type="entry name" value="RIBOSOMAL-PROTEIN-SERINE ACETYLTRANSFERASE"/>
    <property type="match status" value="1"/>
</dbReference>
<keyword evidence="3" id="KW-1185">Reference proteome</keyword>
<sequence>MILRTTRLDLVPATAPLVQAEMRGVGALERMLGAPVGVGWPPDLCSVDTLEWALEQIARDPRFERWGMHYLLLRETDQGARAIGVAGFHGPPAGGTVEIGYSLLDRYRGQGLGREAVSALVEHALAQPSVRVVVAHTPPDAEHSIALLEAVGFAFDAKVEQEGRPFVRYLRFAPSRAR</sequence>
<dbReference type="InterPro" id="IPR000182">
    <property type="entry name" value="GNAT_dom"/>
</dbReference>
<gene>
    <name evidence="2" type="ORF">WI372_07655</name>
</gene>